<name>A0ABV7JA26_9GAMM</name>
<keyword evidence="3" id="KW-1185">Reference proteome</keyword>
<evidence type="ECO:0008006" key="4">
    <source>
        <dbReference type="Google" id="ProtNLM"/>
    </source>
</evidence>
<comment type="caution">
    <text evidence="2">The sequence shown here is derived from an EMBL/GenBank/DDBJ whole genome shotgun (WGS) entry which is preliminary data.</text>
</comment>
<dbReference type="Proteomes" id="UP001595533">
    <property type="component" value="Unassembled WGS sequence"/>
</dbReference>
<evidence type="ECO:0000256" key="1">
    <source>
        <dbReference type="SAM" id="Phobius"/>
    </source>
</evidence>
<protein>
    <recommendedName>
        <fullName evidence="4">DUF3619 family protein</fullName>
    </recommendedName>
</protein>
<organism evidence="2 3">
    <name type="scientific">Marinicella sediminis</name>
    <dbReference type="NCBI Taxonomy" id="1792834"/>
    <lineage>
        <taxon>Bacteria</taxon>
        <taxon>Pseudomonadati</taxon>
        <taxon>Pseudomonadota</taxon>
        <taxon>Gammaproteobacteria</taxon>
        <taxon>Lysobacterales</taxon>
        <taxon>Marinicellaceae</taxon>
        <taxon>Marinicella</taxon>
    </lineage>
</organism>
<evidence type="ECO:0000313" key="2">
    <source>
        <dbReference type="EMBL" id="MFC3193088.1"/>
    </source>
</evidence>
<proteinExistence type="predicted"/>
<accession>A0ABV7JA26</accession>
<keyword evidence="1" id="KW-0472">Membrane</keyword>
<dbReference type="EMBL" id="JBHRTS010000001">
    <property type="protein sequence ID" value="MFC3193088.1"/>
    <property type="molecule type" value="Genomic_DNA"/>
</dbReference>
<gene>
    <name evidence="2" type="ORF">ACFODZ_02425</name>
</gene>
<dbReference type="RefSeq" id="WP_077409742.1">
    <property type="nucleotide sequence ID" value="NZ_JBHRTS010000001.1"/>
</dbReference>
<keyword evidence="1" id="KW-1133">Transmembrane helix</keyword>
<sequence>MNENQLKQDIKNSLNAVTDGIDGPTQARLHDIRHQAVFQPKRRRRWMPVATVASSLVLGLFMIWQFSQPNVPENGQNDWLSDVELLAAEAETEFYEDLEFLTWLEESQLLESDI</sequence>
<reference evidence="3" key="1">
    <citation type="journal article" date="2019" name="Int. J. Syst. Evol. Microbiol.">
        <title>The Global Catalogue of Microorganisms (GCM) 10K type strain sequencing project: providing services to taxonomists for standard genome sequencing and annotation.</title>
        <authorList>
            <consortium name="The Broad Institute Genomics Platform"/>
            <consortium name="The Broad Institute Genome Sequencing Center for Infectious Disease"/>
            <person name="Wu L."/>
            <person name="Ma J."/>
        </authorList>
    </citation>
    <scope>NUCLEOTIDE SEQUENCE [LARGE SCALE GENOMIC DNA]</scope>
    <source>
        <strain evidence="3">KCTC 42953</strain>
    </source>
</reference>
<feature type="transmembrane region" description="Helical" evidence="1">
    <location>
        <begin position="46"/>
        <end position="66"/>
    </location>
</feature>
<keyword evidence="1" id="KW-0812">Transmembrane</keyword>
<evidence type="ECO:0000313" key="3">
    <source>
        <dbReference type="Proteomes" id="UP001595533"/>
    </source>
</evidence>